<keyword evidence="5" id="KW-0969">Cilium</keyword>
<accession>A0A1N7FL00</accession>
<keyword evidence="5" id="KW-0966">Cell projection</keyword>
<sequence>MIAIAGSKGGCGKTVTTIGLTEAFARTGMASVAIDADRQLPNLHVTAGVDREPTLAALESADRPTASEASTTERTTELQSIAHQSPRASNAGIVPAPMPSERGAIESVLETLDTETVQPFVDCPSGAGPDVVEPLSAADGVIVVTTATERSISAAETTIEMARRLEAPILGAVLNRCETVPEAVDSWIDVPVLGLVPETETPLTDESTQQAYGDIIETLQTRNATNRTPPEYDDALCQTGISTLDHNLGGGLAPGTVVALSAPPASQSEQLLYQMTAPRGTLYLSTERSVANVRRAIASTTVETGTPTIRSVEGKDTLKNATELLEKLPDGATLIVDPIAELERHDRSTYVSFLNSLKERMVENESIAVLHCLTAPEPPNNRTATIHAVDAVFDLQPATADSGTAIEYELSIRKFRADSAGTKTVELAFGDSRPMAIEPNPETT</sequence>
<dbReference type="GO" id="GO:0005524">
    <property type="term" value="F:ATP binding"/>
    <property type="evidence" value="ECO:0007669"/>
    <property type="project" value="UniProtKB-KW"/>
</dbReference>
<dbReference type="STRING" id="308853.SAMN05421752_10796"/>
<dbReference type="GO" id="GO:0051782">
    <property type="term" value="P:negative regulation of cell division"/>
    <property type="evidence" value="ECO:0007669"/>
    <property type="project" value="TreeGrafter"/>
</dbReference>
<proteinExistence type="predicted"/>
<protein>
    <submittedName>
        <fullName evidence="5">MinD-like ATPase involved in chromosome partitioning or flagellar assembly</fullName>
    </submittedName>
</protein>
<evidence type="ECO:0000259" key="4">
    <source>
        <dbReference type="Pfam" id="PF01656"/>
    </source>
</evidence>
<dbReference type="InterPro" id="IPR055549">
    <property type="entry name" value="DUF7125"/>
</dbReference>
<dbReference type="Proteomes" id="UP000185936">
    <property type="component" value="Unassembled WGS sequence"/>
</dbReference>
<dbReference type="GO" id="GO:0005829">
    <property type="term" value="C:cytosol"/>
    <property type="evidence" value="ECO:0007669"/>
    <property type="project" value="TreeGrafter"/>
</dbReference>
<gene>
    <name evidence="5" type="ORF">SAMN05421752_10796</name>
</gene>
<dbReference type="GO" id="GO:0016887">
    <property type="term" value="F:ATP hydrolysis activity"/>
    <property type="evidence" value="ECO:0007669"/>
    <property type="project" value="TreeGrafter"/>
</dbReference>
<name>A0A1N7FL00_9EURY</name>
<dbReference type="InterPro" id="IPR002586">
    <property type="entry name" value="CobQ/CobB/MinD/ParA_Nub-bd_dom"/>
</dbReference>
<evidence type="ECO:0000256" key="2">
    <source>
        <dbReference type="ARBA" id="ARBA00022840"/>
    </source>
</evidence>
<keyword evidence="2" id="KW-0067">ATP-binding</keyword>
<organism evidence="5 6">
    <name type="scientific">Natronorubrum thiooxidans</name>
    <dbReference type="NCBI Taxonomy" id="308853"/>
    <lineage>
        <taxon>Archaea</taxon>
        <taxon>Methanobacteriati</taxon>
        <taxon>Methanobacteriota</taxon>
        <taxon>Stenosarchaea group</taxon>
        <taxon>Halobacteria</taxon>
        <taxon>Halobacteriales</taxon>
        <taxon>Natrialbaceae</taxon>
        <taxon>Natronorubrum</taxon>
    </lineage>
</organism>
<dbReference type="PANTHER" id="PTHR43384">
    <property type="entry name" value="SEPTUM SITE-DETERMINING PROTEIN MIND HOMOLOG, CHLOROPLASTIC-RELATED"/>
    <property type="match status" value="1"/>
</dbReference>
<feature type="compositionally biased region" description="Polar residues" evidence="3">
    <location>
        <begin position="78"/>
        <end position="88"/>
    </location>
</feature>
<dbReference type="EMBL" id="FTNR01000007">
    <property type="protein sequence ID" value="SIS01052.1"/>
    <property type="molecule type" value="Genomic_DNA"/>
</dbReference>
<keyword evidence="1" id="KW-0547">Nucleotide-binding</keyword>
<dbReference type="SUPFAM" id="SSF52540">
    <property type="entry name" value="P-loop containing nucleoside triphosphate hydrolases"/>
    <property type="match status" value="2"/>
</dbReference>
<dbReference type="AlphaFoldDB" id="A0A1N7FL00"/>
<dbReference type="GO" id="GO:0009898">
    <property type="term" value="C:cytoplasmic side of plasma membrane"/>
    <property type="evidence" value="ECO:0007669"/>
    <property type="project" value="TreeGrafter"/>
</dbReference>
<dbReference type="InterPro" id="IPR050625">
    <property type="entry name" value="ParA/MinD_ATPase"/>
</dbReference>
<feature type="domain" description="CobQ/CobB/MinD/ParA nucleotide binding" evidence="4">
    <location>
        <begin position="2"/>
        <end position="200"/>
    </location>
</feature>
<evidence type="ECO:0000313" key="6">
    <source>
        <dbReference type="Proteomes" id="UP000185936"/>
    </source>
</evidence>
<feature type="region of interest" description="Disordered" evidence="3">
    <location>
        <begin position="54"/>
        <end position="99"/>
    </location>
</feature>
<dbReference type="InterPro" id="IPR027417">
    <property type="entry name" value="P-loop_NTPase"/>
</dbReference>
<dbReference type="Pfam" id="PF01656">
    <property type="entry name" value="CbiA"/>
    <property type="match status" value="1"/>
</dbReference>
<dbReference type="PANTHER" id="PTHR43384:SF6">
    <property type="entry name" value="SEPTUM SITE-DETERMINING PROTEIN MIND HOMOLOG, CHLOROPLASTIC"/>
    <property type="match status" value="1"/>
</dbReference>
<dbReference type="Gene3D" id="3.40.50.300">
    <property type="entry name" value="P-loop containing nucleotide triphosphate hydrolases"/>
    <property type="match status" value="2"/>
</dbReference>
<evidence type="ECO:0000313" key="5">
    <source>
        <dbReference type="EMBL" id="SIS01052.1"/>
    </source>
</evidence>
<reference evidence="6" key="1">
    <citation type="submission" date="2017-01" db="EMBL/GenBank/DDBJ databases">
        <authorList>
            <person name="Varghese N."/>
            <person name="Submissions S."/>
        </authorList>
    </citation>
    <scope>NUCLEOTIDE SEQUENCE [LARGE SCALE GENOMIC DNA]</scope>
    <source>
        <strain evidence="6">type strain: HArc-</strain>
    </source>
</reference>
<dbReference type="Pfam" id="PF23442">
    <property type="entry name" value="DUF7125"/>
    <property type="match status" value="1"/>
</dbReference>
<dbReference type="RefSeq" id="WP_076609285.1">
    <property type="nucleotide sequence ID" value="NZ_FTNR01000007.1"/>
</dbReference>
<keyword evidence="6" id="KW-1185">Reference proteome</keyword>
<keyword evidence="5" id="KW-0282">Flagellum</keyword>
<evidence type="ECO:0000256" key="3">
    <source>
        <dbReference type="SAM" id="MobiDB-lite"/>
    </source>
</evidence>
<dbReference type="OrthoDB" id="238619at2157"/>
<evidence type="ECO:0000256" key="1">
    <source>
        <dbReference type="ARBA" id="ARBA00022741"/>
    </source>
</evidence>